<dbReference type="Proteomes" id="UP000509660">
    <property type="component" value="Chromosome"/>
</dbReference>
<organism evidence="1 2">
    <name type="scientific">Mannheimia pernigra</name>
    <dbReference type="NCBI Taxonomy" id="111844"/>
    <lineage>
        <taxon>Bacteria</taxon>
        <taxon>Pseudomonadati</taxon>
        <taxon>Pseudomonadota</taxon>
        <taxon>Gammaproteobacteria</taxon>
        <taxon>Pasteurellales</taxon>
        <taxon>Pasteurellaceae</taxon>
        <taxon>Mannheimia</taxon>
    </lineage>
</organism>
<keyword evidence="2" id="KW-1185">Reference proteome</keyword>
<protein>
    <submittedName>
        <fullName evidence="1">Uncharacterized protein</fullName>
    </submittedName>
</protein>
<proteinExistence type="predicted"/>
<dbReference type="AlphaFoldDB" id="A0A7D5E2Q2"/>
<reference evidence="1 2" key="1">
    <citation type="submission" date="2020-06" db="EMBL/GenBank/DDBJ databases">
        <title>Mannheimia pernigra sp. nov. isolated from bovine respiratory tract.</title>
        <authorList>
            <person name="Kuhnert P."/>
            <person name="Akarsu-Egger H."/>
        </authorList>
    </citation>
    <scope>NUCLEOTIDE SEQUENCE [LARGE SCALE GENOMIC DNA]</scope>
    <source>
        <strain evidence="1 2">BNO311</strain>
    </source>
</reference>
<sequence>MKRYLLLILAIISYSPFAKIPSLKPVNDNAVVESVPGYSNNDMSLQYKGFIIELNRNSIWQYAQTSRSNVGKLVLNQKKDVYVDITGELNTSTDNYKTSAAIVNKDKITTFLKNKIITQTGFSVDRFDINDSVTSFIWQYVECLPTIGKYQQHIDLYIYDIRNNKLGYTNLITPLTQNTERAFLPYRKTVSTGDSVINFKNNIYTFNYKELDVIDGYDTNPKNRTLKIKYLNNANLNGKTFEVITSPNSFYEKSL</sequence>
<name>A0A7D5E2Q2_9PAST</name>
<dbReference type="EMBL" id="CP055306">
    <property type="protein sequence ID" value="QLB40508.1"/>
    <property type="molecule type" value="Genomic_DNA"/>
</dbReference>
<evidence type="ECO:0000313" key="2">
    <source>
        <dbReference type="Proteomes" id="UP000509660"/>
    </source>
</evidence>
<dbReference type="RefSeq" id="WP_176809858.1">
    <property type="nucleotide sequence ID" value="NZ_CP055306.1"/>
</dbReference>
<accession>A0A7D5E2Q2</accession>
<gene>
    <name evidence="1" type="ORF">HV559_06285</name>
</gene>
<evidence type="ECO:0000313" key="1">
    <source>
        <dbReference type="EMBL" id="QLB40508.1"/>
    </source>
</evidence>